<name>A0A8S5THQ4_9CAUD</name>
<accession>A0A8S5THQ4</accession>
<sequence length="161" mass="19025">MFKVAYYDEDKKDICSKEINSIEELKEILSKVYPNILPDKRDHTIMKKGKLTILIANLIVIPYLGPEEGFVPSKCRGRIIPDMKLSIYMDDYLPVSKEDFKNILCKLYYIENDEIINRLYRIYEVEIIDGLDTDIEGILVEKAFKYRFLLNIEEVRLCFQL</sequence>
<proteinExistence type="predicted"/>
<organism evidence="1">
    <name type="scientific">Myoviridae sp. ctIty1</name>
    <dbReference type="NCBI Taxonomy" id="2827673"/>
    <lineage>
        <taxon>Viruses</taxon>
        <taxon>Duplodnaviria</taxon>
        <taxon>Heunggongvirae</taxon>
        <taxon>Uroviricota</taxon>
        <taxon>Caudoviricetes</taxon>
    </lineage>
</organism>
<dbReference type="EMBL" id="BK032823">
    <property type="protein sequence ID" value="DAF62527.1"/>
    <property type="molecule type" value="Genomic_DNA"/>
</dbReference>
<reference evidence="1" key="1">
    <citation type="journal article" date="2021" name="Proc. Natl. Acad. Sci. U.S.A.">
        <title>A Catalog of Tens of Thousands of Viruses from Human Metagenomes Reveals Hidden Associations with Chronic Diseases.</title>
        <authorList>
            <person name="Tisza M.J."/>
            <person name="Buck C.B."/>
        </authorList>
    </citation>
    <scope>NUCLEOTIDE SEQUENCE</scope>
    <source>
        <strain evidence="1">CtIty1</strain>
    </source>
</reference>
<evidence type="ECO:0000313" key="1">
    <source>
        <dbReference type="EMBL" id="DAF62527.1"/>
    </source>
</evidence>
<protein>
    <submittedName>
        <fullName evidence="1">Uncharacterized protein</fullName>
    </submittedName>
</protein>